<sequence>MHVFRQHPHNKVAVLDNEARVLGVIYSEDLLRLIERSASNTLADFAGVHREEDVFDSLKDKVGHRYRWLIINLGTAFLAASVVGFFSDTIAKYVLLAMYMPIIAGMGGNAATQTLAVLVRGISLKEIQLANVWRPLLNEIGAGVVNGLINGFICGMVAWLWNGNAMLGVAVAVAMIANFVVAGFFGTLIPLVMVRLGKDPASSATIFISTATDVFGFFVFLGLATLLLA</sequence>
<dbReference type="Pfam" id="PF01769">
    <property type="entry name" value="MgtE"/>
    <property type="match status" value="1"/>
</dbReference>
<comment type="similarity">
    <text evidence="2">Belongs to the SLC41A transporter family.</text>
</comment>
<keyword evidence="6 8" id="KW-1133">Transmembrane helix</keyword>
<feature type="transmembrane region" description="Helical" evidence="8">
    <location>
        <begin position="140"/>
        <end position="161"/>
    </location>
</feature>
<dbReference type="InterPro" id="IPR036739">
    <property type="entry name" value="SLC41_membr_dom_sf"/>
</dbReference>
<keyword evidence="5" id="KW-0460">Magnesium</keyword>
<reference evidence="10 11" key="1">
    <citation type="submission" date="2017-09" db="EMBL/GenBank/DDBJ databases">
        <title>Depth-based differentiation of microbial function through sediment-hosted aquifers and enrichment of novel symbionts in the deep terrestrial subsurface.</title>
        <authorList>
            <person name="Probst A.J."/>
            <person name="Ladd B."/>
            <person name="Jarett J.K."/>
            <person name="Geller-Mcgrath D.E."/>
            <person name="Sieber C.M."/>
            <person name="Emerson J.B."/>
            <person name="Anantharaman K."/>
            <person name="Thomas B.C."/>
            <person name="Malmstrom R."/>
            <person name="Stieglmeier M."/>
            <person name="Klingl A."/>
            <person name="Woyke T."/>
            <person name="Ryan C.M."/>
            <person name="Banfield J.F."/>
        </authorList>
    </citation>
    <scope>NUCLEOTIDE SEQUENCE [LARGE SCALE GENOMIC DNA]</scope>
    <source>
        <strain evidence="10">CG22_combo_CG10-13_8_21_14_all_47_17</strain>
    </source>
</reference>
<dbReference type="GO" id="GO:0008324">
    <property type="term" value="F:monoatomic cation transmembrane transporter activity"/>
    <property type="evidence" value="ECO:0007669"/>
    <property type="project" value="InterPro"/>
</dbReference>
<comment type="caution">
    <text evidence="10">The sequence shown here is derived from an EMBL/GenBank/DDBJ whole genome shotgun (WGS) entry which is preliminary data.</text>
</comment>
<evidence type="ECO:0000313" key="10">
    <source>
        <dbReference type="EMBL" id="PIP60497.1"/>
    </source>
</evidence>
<accession>A0A2H0BS44</accession>
<evidence type="ECO:0000256" key="1">
    <source>
        <dbReference type="ARBA" id="ARBA00004141"/>
    </source>
</evidence>
<evidence type="ECO:0000259" key="9">
    <source>
        <dbReference type="Pfam" id="PF01769"/>
    </source>
</evidence>
<dbReference type="PANTHER" id="PTHR41394:SF5">
    <property type="entry name" value="SLC41A_MGTE INTEGRAL MEMBRANE DOMAIN-CONTAINING PROTEIN"/>
    <property type="match status" value="1"/>
</dbReference>
<evidence type="ECO:0000256" key="7">
    <source>
        <dbReference type="ARBA" id="ARBA00023136"/>
    </source>
</evidence>
<dbReference type="SUPFAM" id="SSF54631">
    <property type="entry name" value="CBS-domain pair"/>
    <property type="match status" value="1"/>
</dbReference>
<feature type="transmembrane region" description="Helical" evidence="8">
    <location>
        <begin position="167"/>
        <end position="194"/>
    </location>
</feature>
<evidence type="ECO:0000256" key="6">
    <source>
        <dbReference type="ARBA" id="ARBA00022989"/>
    </source>
</evidence>
<dbReference type="PANTHER" id="PTHR41394">
    <property type="entry name" value="MAGNESIUM TRANSPORTER MGTE"/>
    <property type="match status" value="1"/>
</dbReference>
<keyword evidence="3" id="KW-0813">Transport</keyword>
<dbReference type="GO" id="GO:0016020">
    <property type="term" value="C:membrane"/>
    <property type="evidence" value="ECO:0007669"/>
    <property type="project" value="UniProtKB-SubCell"/>
</dbReference>
<evidence type="ECO:0000256" key="2">
    <source>
        <dbReference type="ARBA" id="ARBA00009749"/>
    </source>
</evidence>
<dbReference type="InterPro" id="IPR006667">
    <property type="entry name" value="SLC41_membr_dom"/>
</dbReference>
<evidence type="ECO:0000256" key="3">
    <source>
        <dbReference type="ARBA" id="ARBA00022448"/>
    </source>
</evidence>
<dbReference type="EMBL" id="PCSZ01000060">
    <property type="protein sequence ID" value="PIP60497.1"/>
    <property type="molecule type" value="Genomic_DNA"/>
</dbReference>
<protein>
    <recommendedName>
        <fullName evidence="9">SLC41A/MgtE integral membrane domain-containing protein</fullName>
    </recommendedName>
</protein>
<dbReference type="SUPFAM" id="SSF161093">
    <property type="entry name" value="MgtE membrane domain-like"/>
    <property type="match status" value="1"/>
</dbReference>
<dbReference type="AlphaFoldDB" id="A0A2H0BS44"/>
<dbReference type="Proteomes" id="UP000231581">
    <property type="component" value="Unassembled WGS sequence"/>
</dbReference>
<evidence type="ECO:0000256" key="5">
    <source>
        <dbReference type="ARBA" id="ARBA00022842"/>
    </source>
</evidence>
<keyword evidence="7 8" id="KW-0472">Membrane</keyword>
<feature type="domain" description="SLC41A/MgtE integral membrane" evidence="9">
    <location>
        <begin position="100"/>
        <end position="223"/>
    </location>
</feature>
<gene>
    <name evidence="10" type="ORF">COX00_02945</name>
</gene>
<organism evidence="10 11">
    <name type="scientific">Candidatus Uhrbacteria bacterium CG22_combo_CG10-13_8_21_14_all_47_17</name>
    <dbReference type="NCBI Taxonomy" id="1975041"/>
    <lineage>
        <taxon>Bacteria</taxon>
        <taxon>Candidatus Uhriibacteriota</taxon>
    </lineage>
</organism>
<feature type="transmembrane region" description="Helical" evidence="8">
    <location>
        <begin position="93"/>
        <end position="119"/>
    </location>
</feature>
<proteinExistence type="inferred from homology"/>
<feature type="transmembrane region" description="Helical" evidence="8">
    <location>
        <begin position="68"/>
        <end position="87"/>
    </location>
</feature>
<dbReference type="InterPro" id="IPR046342">
    <property type="entry name" value="CBS_dom_sf"/>
</dbReference>
<keyword evidence="4 8" id="KW-0812">Transmembrane</keyword>
<evidence type="ECO:0000256" key="8">
    <source>
        <dbReference type="SAM" id="Phobius"/>
    </source>
</evidence>
<evidence type="ECO:0000256" key="4">
    <source>
        <dbReference type="ARBA" id="ARBA00022692"/>
    </source>
</evidence>
<evidence type="ECO:0000313" key="11">
    <source>
        <dbReference type="Proteomes" id="UP000231581"/>
    </source>
</evidence>
<comment type="subcellular location">
    <subcellularLocation>
        <location evidence="1">Membrane</location>
        <topology evidence="1">Multi-pass membrane protein</topology>
    </subcellularLocation>
</comment>
<name>A0A2H0BS44_9BACT</name>
<feature type="transmembrane region" description="Helical" evidence="8">
    <location>
        <begin position="206"/>
        <end position="228"/>
    </location>
</feature>
<dbReference type="Gene3D" id="1.10.357.20">
    <property type="entry name" value="SLC41 divalent cation transporters, integral membrane domain"/>
    <property type="match status" value="1"/>
</dbReference>